<organism evidence="2 3">
    <name type="scientific">Nonomuraea guangzhouensis</name>
    <dbReference type="NCBI Taxonomy" id="1291555"/>
    <lineage>
        <taxon>Bacteria</taxon>
        <taxon>Bacillati</taxon>
        <taxon>Actinomycetota</taxon>
        <taxon>Actinomycetes</taxon>
        <taxon>Streptosporangiales</taxon>
        <taxon>Streptosporangiaceae</taxon>
        <taxon>Nonomuraea</taxon>
    </lineage>
</organism>
<sequence length="48" mass="5471">MELSIGGYYLINTFTISYVVDELLVMGYQSTRIQPRRLVFILAGLMAL</sequence>
<evidence type="ECO:0000313" key="3">
    <source>
        <dbReference type="Proteomes" id="UP001597097"/>
    </source>
</evidence>
<accession>A0ABW4GAL9</accession>
<keyword evidence="1" id="KW-0812">Transmembrane</keyword>
<reference evidence="3" key="1">
    <citation type="journal article" date="2019" name="Int. J. Syst. Evol. Microbiol.">
        <title>The Global Catalogue of Microorganisms (GCM) 10K type strain sequencing project: providing services to taxonomists for standard genome sequencing and annotation.</title>
        <authorList>
            <consortium name="The Broad Institute Genomics Platform"/>
            <consortium name="The Broad Institute Genome Sequencing Center for Infectious Disease"/>
            <person name="Wu L."/>
            <person name="Ma J."/>
        </authorList>
    </citation>
    <scope>NUCLEOTIDE SEQUENCE [LARGE SCALE GENOMIC DNA]</scope>
    <source>
        <strain evidence="3">CGMCC 1.15399</strain>
    </source>
</reference>
<proteinExistence type="predicted"/>
<evidence type="ECO:0000256" key="1">
    <source>
        <dbReference type="SAM" id="Phobius"/>
    </source>
</evidence>
<dbReference type="RefSeq" id="WP_219533433.1">
    <property type="nucleotide sequence ID" value="NZ_JAHKRM010000018.1"/>
</dbReference>
<evidence type="ECO:0000313" key="2">
    <source>
        <dbReference type="EMBL" id="MFD1539774.1"/>
    </source>
</evidence>
<keyword evidence="1" id="KW-1133">Transmembrane helix</keyword>
<comment type="caution">
    <text evidence="2">The sequence shown here is derived from an EMBL/GenBank/DDBJ whole genome shotgun (WGS) entry which is preliminary data.</text>
</comment>
<name>A0ABW4GAL9_9ACTN</name>
<keyword evidence="1" id="KW-0472">Membrane</keyword>
<feature type="transmembrane region" description="Helical" evidence="1">
    <location>
        <begin position="6"/>
        <end position="28"/>
    </location>
</feature>
<dbReference type="Proteomes" id="UP001597097">
    <property type="component" value="Unassembled WGS sequence"/>
</dbReference>
<gene>
    <name evidence="2" type="ORF">ACFSJ0_22160</name>
</gene>
<dbReference type="EMBL" id="JBHUCM010000018">
    <property type="protein sequence ID" value="MFD1539774.1"/>
    <property type="molecule type" value="Genomic_DNA"/>
</dbReference>
<protein>
    <submittedName>
        <fullName evidence="2">Uncharacterized protein</fullName>
    </submittedName>
</protein>
<keyword evidence="3" id="KW-1185">Reference proteome</keyword>